<evidence type="ECO:0000256" key="13">
    <source>
        <dbReference type="PIRSR" id="PIRSR001461-2"/>
    </source>
</evidence>
<evidence type="ECO:0000256" key="10">
    <source>
        <dbReference type="HAMAP-Rule" id="MF_02227"/>
    </source>
</evidence>
<evidence type="ECO:0000256" key="4">
    <source>
        <dbReference type="ARBA" id="ARBA00001947"/>
    </source>
</evidence>
<evidence type="ECO:0000256" key="2">
    <source>
        <dbReference type="ARBA" id="ARBA00001936"/>
    </source>
</evidence>
<feature type="binding site" evidence="10 13">
    <location>
        <position position="174"/>
    </location>
    <ligand>
        <name>a divalent metal cation</name>
        <dbReference type="ChEBI" id="CHEBI:60240"/>
    </ligand>
</feature>
<dbReference type="SUPFAM" id="SSF51366">
    <property type="entry name" value="Ribulose-phoshate binding barrel"/>
    <property type="match status" value="1"/>
</dbReference>
<comment type="cofactor">
    <cofactor evidence="10 13">
        <name>a divalent metal cation</name>
        <dbReference type="ChEBI" id="CHEBI:60240"/>
    </cofactor>
    <text evidence="10 13">Binds 1 divalent metal cation per subunit.</text>
</comment>
<organism evidence="15 16">
    <name type="scientific">Anaerotruncus massiliensis</name>
    <name type="common">ex Liu et al. 2021</name>
    <dbReference type="NCBI Taxonomy" id="2321404"/>
    <lineage>
        <taxon>Bacteria</taxon>
        <taxon>Bacillati</taxon>
        <taxon>Bacillota</taxon>
        <taxon>Clostridia</taxon>
        <taxon>Eubacteriales</taxon>
        <taxon>Oscillospiraceae</taxon>
        <taxon>Anaerotruncus</taxon>
    </lineage>
</organism>
<dbReference type="Pfam" id="PF00834">
    <property type="entry name" value="Ribul_P_3_epim"/>
    <property type="match status" value="1"/>
</dbReference>
<sequence>MFKISPSILACDFANLEAEVSAMQRAGVEMVHVDVMDGHFVPNISIGLPVVASLRKKTALPLDVHLMISDPLTYAPQFCDMGADIVTFHVESESDPQAVIDAIRAKGKKCGMTIKPRTPAEALFPYLSQLDMVLVMTVEPGFGGQKFMADMCPKIEAVRRECGRLGVPMDIEVDGGIDERTVPAVVRAGANVFVAGSALFGKPDYAAAVAGLRAAAEGAL</sequence>
<comment type="cofactor">
    <cofactor evidence="2">
        <name>Mn(2+)</name>
        <dbReference type="ChEBI" id="CHEBI:29035"/>
    </cofactor>
</comment>
<keyword evidence="10 11" id="KW-0119">Carbohydrate metabolism</keyword>
<evidence type="ECO:0000256" key="3">
    <source>
        <dbReference type="ARBA" id="ARBA00001941"/>
    </source>
</evidence>
<feature type="binding site" evidence="10">
    <location>
        <begin position="174"/>
        <end position="176"/>
    </location>
    <ligand>
        <name>substrate</name>
    </ligand>
</feature>
<feature type="binding site" evidence="10 14">
    <location>
        <position position="7"/>
    </location>
    <ligand>
        <name>substrate</name>
    </ligand>
</feature>
<feature type="binding site" evidence="10 13">
    <location>
        <position position="34"/>
    </location>
    <ligand>
        <name>a divalent metal cation</name>
        <dbReference type="ChEBI" id="CHEBI:60240"/>
    </ligand>
</feature>
<evidence type="ECO:0000256" key="1">
    <source>
        <dbReference type="ARBA" id="ARBA00001782"/>
    </source>
</evidence>
<evidence type="ECO:0000313" key="16">
    <source>
        <dbReference type="Proteomes" id="UP000276301"/>
    </source>
</evidence>
<proteinExistence type="inferred from homology"/>
<dbReference type="NCBIfam" id="NF004076">
    <property type="entry name" value="PRK05581.1-4"/>
    <property type="match status" value="1"/>
</dbReference>
<feature type="binding site" evidence="10 14">
    <location>
        <position position="65"/>
    </location>
    <ligand>
        <name>substrate</name>
    </ligand>
</feature>
<dbReference type="GO" id="GO:0019323">
    <property type="term" value="P:pentose catabolic process"/>
    <property type="evidence" value="ECO:0007669"/>
    <property type="project" value="UniProtKB-UniRule"/>
</dbReference>
<dbReference type="InterPro" id="IPR011060">
    <property type="entry name" value="RibuloseP-bd_barrel"/>
</dbReference>
<dbReference type="EC" id="5.1.3.1" evidence="7 10"/>
<feature type="binding site" evidence="10 14">
    <location>
        <begin position="196"/>
        <end position="197"/>
    </location>
    <ligand>
        <name>substrate</name>
    </ligand>
</feature>
<name>A0A498CLQ9_9FIRM</name>
<dbReference type="FunFam" id="3.20.20.70:FF:000004">
    <property type="entry name" value="Ribulose-phosphate 3-epimerase"/>
    <property type="match status" value="1"/>
</dbReference>
<dbReference type="GO" id="GO:0004750">
    <property type="term" value="F:D-ribulose-phosphate 3-epimerase activity"/>
    <property type="evidence" value="ECO:0007669"/>
    <property type="project" value="UniProtKB-UniRule"/>
</dbReference>
<feature type="binding site" evidence="10 14">
    <location>
        <begin position="141"/>
        <end position="144"/>
    </location>
    <ligand>
        <name>substrate</name>
    </ligand>
</feature>
<evidence type="ECO:0000256" key="5">
    <source>
        <dbReference type="ARBA" id="ARBA00001954"/>
    </source>
</evidence>
<keyword evidence="16" id="KW-1185">Reference proteome</keyword>
<gene>
    <name evidence="10 15" type="primary">rpe</name>
    <name evidence="15" type="ORF">D4A47_12075</name>
</gene>
<comment type="catalytic activity">
    <reaction evidence="1 10 11">
        <text>D-ribulose 5-phosphate = D-xylulose 5-phosphate</text>
        <dbReference type="Rhea" id="RHEA:13677"/>
        <dbReference type="ChEBI" id="CHEBI:57737"/>
        <dbReference type="ChEBI" id="CHEBI:58121"/>
        <dbReference type="EC" id="5.1.3.1"/>
    </reaction>
</comment>
<comment type="caution">
    <text evidence="15">The sequence shown here is derived from an EMBL/GenBank/DDBJ whole genome shotgun (WGS) entry which is preliminary data.</text>
</comment>
<comment type="cofactor">
    <cofactor evidence="4">
        <name>Zn(2+)</name>
        <dbReference type="ChEBI" id="CHEBI:29105"/>
    </cofactor>
</comment>
<comment type="similarity">
    <text evidence="6 10 11">Belongs to the ribulose-phosphate 3-epimerase family.</text>
</comment>
<dbReference type="AlphaFoldDB" id="A0A498CLQ9"/>
<reference evidence="15 16" key="1">
    <citation type="submission" date="2018-10" db="EMBL/GenBank/DDBJ databases">
        <title>Anaerotruncus faecis sp. nov., isolated from human feces.</title>
        <authorList>
            <person name="Wang Y.-J."/>
        </authorList>
    </citation>
    <scope>NUCLEOTIDE SEQUENCE [LARGE SCALE GENOMIC DNA]</scope>
    <source>
        <strain evidence="15 16">22A2-44</strain>
    </source>
</reference>
<dbReference type="CDD" id="cd00429">
    <property type="entry name" value="RPE"/>
    <property type="match status" value="1"/>
</dbReference>
<feature type="binding site" evidence="14">
    <location>
        <position position="176"/>
    </location>
    <ligand>
        <name>substrate</name>
    </ligand>
</feature>
<keyword evidence="13" id="KW-0862">Zinc</keyword>
<dbReference type="InterPro" id="IPR000056">
    <property type="entry name" value="Ribul_P_3_epim-like"/>
</dbReference>
<dbReference type="Proteomes" id="UP000276301">
    <property type="component" value="Unassembled WGS sequence"/>
</dbReference>
<dbReference type="InterPro" id="IPR013785">
    <property type="entry name" value="Aldolase_TIM"/>
</dbReference>
<comment type="cofactor">
    <cofactor evidence="5">
        <name>Fe(2+)</name>
        <dbReference type="ChEBI" id="CHEBI:29033"/>
    </cofactor>
</comment>
<dbReference type="GO" id="GO:0005737">
    <property type="term" value="C:cytoplasm"/>
    <property type="evidence" value="ECO:0007669"/>
    <property type="project" value="UniProtKB-ARBA"/>
</dbReference>
<dbReference type="PANTHER" id="PTHR11749">
    <property type="entry name" value="RIBULOSE-5-PHOSPHATE-3-EPIMERASE"/>
    <property type="match status" value="1"/>
</dbReference>
<feature type="active site" description="Proton acceptor" evidence="10 12">
    <location>
        <position position="34"/>
    </location>
</feature>
<keyword evidence="13" id="KW-0464">Manganese</keyword>
<dbReference type="PROSITE" id="PS01086">
    <property type="entry name" value="RIBUL_P_3_EPIMER_2"/>
    <property type="match status" value="1"/>
</dbReference>
<evidence type="ECO:0000256" key="9">
    <source>
        <dbReference type="ARBA" id="ARBA00023235"/>
    </source>
</evidence>
<dbReference type="RefSeq" id="WP_101549451.1">
    <property type="nucleotide sequence ID" value="NZ_DBFBJK010000501.1"/>
</dbReference>
<dbReference type="GO" id="GO:0046872">
    <property type="term" value="F:metal ion binding"/>
    <property type="evidence" value="ECO:0007669"/>
    <property type="project" value="UniProtKB-UniRule"/>
</dbReference>
<evidence type="ECO:0000256" key="12">
    <source>
        <dbReference type="PIRSR" id="PIRSR001461-1"/>
    </source>
</evidence>
<dbReference type="EMBL" id="RCHT01000032">
    <property type="protein sequence ID" value="RLL08567.1"/>
    <property type="molecule type" value="Genomic_DNA"/>
</dbReference>
<dbReference type="PIRSF" id="PIRSF001461">
    <property type="entry name" value="RPE"/>
    <property type="match status" value="1"/>
</dbReference>
<dbReference type="PROSITE" id="PS01085">
    <property type="entry name" value="RIBUL_P_3_EPIMER_1"/>
    <property type="match status" value="1"/>
</dbReference>
<comment type="function">
    <text evidence="10">Catalyzes the reversible epimerization of D-ribulose 5-phosphate to D-xylulose 5-phosphate.</text>
</comment>
<feature type="binding site" evidence="10 13">
    <location>
        <position position="65"/>
    </location>
    <ligand>
        <name>a divalent metal cation</name>
        <dbReference type="ChEBI" id="CHEBI:60240"/>
    </ligand>
</feature>
<evidence type="ECO:0000256" key="11">
    <source>
        <dbReference type="PIRNR" id="PIRNR001461"/>
    </source>
</evidence>
<comment type="cofactor">
    <cofactor evidence="3">
        <name>Co(2+)</name>
        <dbReference type="ChEBI" id="CHEBI:48828"/>
    </cofactor>
</comment>
<feature type="binding site" evidence="10 13">
    <location>
        <position position="32"/>
    </location>
    <ligand>
        <name>a divalent metal cation</name>
        <dbReference type="ChEBI" id="CHEBI:60240"/>
    </ligand>
</feature>
<feature type="active site" description="Proton donor" evidence="10 12">
    <location>
        <position position="174"/>
    </location>
</feature>
<evidence type="ECO:0000256" key="14">
    <source>
        <dbReference type="PIRSR" id="PIRSR001461-3"/>
    </source>
</evidence>
<evidence type="ECO:0000313" key="15">
    <source>
        <dbReference type="EMBL" id="RLL08567.1"/>
    </source>
</evidence>
<evidence type="ECO:0000256" key="8">
    <source>
        <dbReference type="ARBA" id="ARBA00022723"/>
    </source>
</evidence>
<accession>A0A498CLQ9</accession>
<comment type="pathway">
    <text evidence="10">Carbohydrate degradation.</text>
</comment>
<dbReference type="Gene3D" id="3.20.20.70">
    <property type="entry name" value="Aldolase class I"/>
    <property type="match status" value="1"/>
</dbReference>
<evidence type="ECO:0000256" key="7">
    <source>
        <dbReference type="ARBA" id="ARBA00013188"/>
    </source>
</evidence>
<keyword evidence="13" id="KW-0170">Cobalt</keyword>
<keyword evidence="8 10" id="KW-0479">Metal-binding</keyword>
<dbReference type="NCBIfam" id="TIGR01163">
    <property type="entry name" value="rpe"/>
    <property type="match status" value="1"/>
</dbReference>
<dbReference type="InterPro" id="IPR026019">
    <property type="entry name" value="Ribul_P_3_epim"/>
</dbReference>
<evidence type="ECO:0000256" key="6">
    <source>
        <dbReference type="ARBA" id="ARBA00009541"/>
    </source>
</evidence>
<protein>
    <recommendedName>
        <fullName evidence="7 10">Ribulose-phosphate 3-epimerase</fullName>
        <ecNumber evidence="7 10">5.1.3.1</ecNumber>
    </recommendedName>
</protein>
<dbReference type="GO" id="GO:0006098">
    <property type="term" value="P:pentose-phosphate shunt"/>
    <property type="evidence" value="ECO:0007669"/>
    <property type="project" value="UniProtKB-UniRule"/>
</dbReference>
<keyword evidence="9 10" id="KW-0413">Isomerase</keyword>
<dbReference type="HAMAP" id="MF_02227">
    <property type="entry name" value="RPE"/>
    <property type="match status" value="1"/>
</dbReference>